<name>A0A3M7QBV3_BRAPC</name>
<feature type="transmembrane region" description="Helical" evidence="6">
    <location>
        <begin position="6"/>
        <end position="24"/>
    </location>
</feature>
<organism evidence="7 8">
    <name type="scientific">Brachionus plicatilis</name>
    <name type="common">Marine rotifer</name>
    <name type="synonym">Brachionus muelleri</name>
    <dbReference type="NCBI Taxonomy" id="10195"/>
    <lineage>
        <taxon>Eukaryota</taxon>
        <taxon>Metazoa</taxon>
        <taxon>Spiralia</taxon>
        <taxon>Gnathifera</taxon>
        <taxon>Rotifera</taxon>
        <taxon>Eurotatoria</taxon>
        <taxon>Monogononta</taxon>
        <taxon>Pseudotrocha</taxon>
        <taxon>Ploima</taxon>
        <taxon>Brachionidae</taxon>
        <taxon>Brachionus</taxon>
    </lineage>
</organism>
<reference evidence="7 8" key="1">
    <citation type="journal article" date="2018" name="Sci. Rep.">
        <title>Genomic signatures of local adaptation to the degree of environmental predictability in rotifers.</title>
        <authorList>
            <person name="Franch-Gras L."/>
            <person name="Hahn C."/>
            <person name="Garcia-Roger E.M."/>
            <person name="Carmona M.J."/>
            <person name="Serra M."/>
            <person name="Gomez A."/>
        </authorList>
    </citation>
    <scope>NUCLEOTIDE SEQUENCE [LARGE SCALE GENOMIC DNA]</scope>
    <source>
        <strain evidence="7">HYR1</strain>
    </source>
</reference>
<dbReference type="OrthoDB" id="8841220at2759"/>
<evidence type="ECO:0000313" key="7">
    <source>
        <dbReference type="EMBL" id="RNA08702.1"/>
    </source>
</evidence>
<comment type="subcellular location">
    <subcellularLocation>
        <location evidence="1">Membrane</location>
        <topology evidence="1">Multi-pass membrane protein</topology>
    </subcellularLocation>
</comment>
<dbReference type="GO" id="GO:0033013">
    <property type="term" value="P:tetrapyrrole metabolic process"/>
    <property type="evidence" value="ECO:0007669"/>
    <property type="project" value="UniProtKB-ARBA"/>
</dbReference>
<dbReference type="InterPro" id="IPR004307">
    <property type="entry name" value="TspO_MBR"/>
</dbReference>
<evidence type="ECO:0000313" key="8">
    <source>
        <dbReference type="Proteomes" id="UP000276133"/>
    </source>
</evidence>
<feature type="transmembrane region" description="Helical" evidence="6">
    <location>
        <begin position="78"/>
        <end position="96"/>
    </location>
</feature>
<keyword evidence="8" id="KW-1185">Reference proteome</keyword>
<gene>
    <name evidence="7" type="ORF">BpHYR1_033951</name>
</gene>
<dbReference type="FunFam" id="1.20.1260.100:FF:000001">
    <property type="entry name" value="translocator protein 2"/>
    <property type="match status" value="1"/>
</dbReference>
<dbReference type="EMBL" id="REGN01006654">
    <property type="protein sequence ID" value="RNA08702.1"/>
    <property type="molecule type" value="Genomic_DNA"/>
</dbReference>
<evidence type="ECO:0000256" key="4">
    <source>
        <dbReference type="ARBA" id="ARBA00022989"/>
    </source>
</evidence>
<evidence type="ECO:0000256" key="3">
    <source>
        <dbReference type="ARBA" id="ARBA00022692"/>
    </source>
</evidence>
<comment type="caution">
    <text evidence="7">The sequence shown here is derived from an EMBL/GenBank/DDBJ whole genome shotgun (WGS) entry which is preliminary data.</text>
</comment>
<protein>
    <submittedName>
        <fullName evidence="7">Translocator-like isoform X2</fullName>
    </submittedName>
</protein>
<dbReference type="PANTHER" id="PTHR10057">
    <property type="entry name" value="PERIPHERAL-TYPE BENZODIAZEPINE RECEPTOR"/>
    <property type="match status" value="1"/>
</dbReference>
<evidence type="ECO:0000256" key="6">
    <source>
        <dbReference type="SAM" id="Phobius"/>
    </source>
</evidence>
<dbReference type="PANTHER" id="PTHR10057:SF0">
    <property type="entry name" value="TRANSLOCATOR PROTEIN"/>
    <property type="match status" value="1"/>
</dbReference>
<keyword evidence="4 6" id="KW-1133">Transmembrane helix</keyword>
<proteinExistence type="inferred from homology"/>
<dbReference type="Proteomes" id="UP000276133">
    <property type="component" value="Unassembled WGS sequence"/>
</dbReference>
<keyword evidence="5 6" id="KW-0472">Membrane</keyword>
<dbReference type="Pfam" id="PF03073">
    <property type="entry name" value="TspO_MBR"/>
    <property type="match status" value="1"/>
</dbReference>
<feature type="transmembrane region" description="Helical" evidence="6">
    <location>
        <begin position="45"/>
        <end position="66"/>
    </location>
</feature>
<dbReference type="InterPro" id="IPR038330">
    <property type="entry name" value="TspO/MBR-related_sf"/>
</dbReference>
<dbReference type="Gene3D" id="1.20.1260.100">
    <property type="entry name" value="TspO/MBR protein"/>
    <property type="match status" value="1"/>
</dbReference>
<comment type="similarity">
    <text evidence="2">Belongs to the TspO/BZRP family.</text>
</comment>
<sequence length="159" mass="18036">MSILQAVGLSVLPNIGGIAGSYFTRKNVKTWYESLDKPSWRPPNWYFAPVWTTLYTSMGYASYLIFKDGVGDSRKLALGLYGSQLALNWAWTPLFFHYHKLGLSTIEISLLTANIAACIYAFYPINKTAAYLLVPYLAWVSFASAITFNVWRRNSKKQQ</sequence>
<dbReference type="AlphaFoldDB" id="A0A3M7QBV3"/>
<feature type="transmembrane region" description="Helical" evidence="6">
    <location>
        <begin position="129"/>
        <end position="151"/>
    </location>
</feature>
<dbReference type="CDD" id="cd15904">
    <property type="entry name" value="TSPO_MBR"/>
    <property type="match status" value="1"/>
</dbReference>
<keyword evidence="3 6" id="KW-0812">Transmembrane</keyword>
<accession>A0A3M7QBV3</accession>
<evidence type="ECO:0000256" key="5">
    <source>
        <dbReference type="ARBA" id="ARBA00023136"/>
    </source>
</evidence>
<dbReference type="GO" id="GO:0005741">
    <property type="term" value="C:mitochondrial outer membrane"/>
    <property type="evidence" value="ECO:0007669"/>
    <property type="project" value="TreeGrafter"/>
</dbReference>
<dbReference type="STRING" id="10195.A0A3M7QBV3"/>
<evidence type="ECO:0000256" key="1">
    <source>
        <dbReference type="ARBA" id="ARBA00004141"/>
    </source>
</evidence>
<evidence type="ECO:0000256" key="2">
    <source>
        <dbReference type="ARBA" id="ARBA00007524"/>
    </source>
</evidence>
<feature type="transmembrane region" description="Helical" evidence="6">
    <location>
        <begin position="103"/>
        <end position="123"/>
    </location>
</feature>
<dbReference type="PIRSF" id="PIRSF005859">
    <property type="entry name" value="PBR"/>
    <property type="match status" value="1"/>
</dbReference>